<dbReference type="PANTHER" id="PTHR33755">
    <property type="entry name" value="TOXIN PARE1-RELATED"/>
    <property type="match status" value="1"/>
</dbReference>
<dbReference type="Pfam" id="PF05016">
    <property type="entry name" value="ParE_toxin"/>
    <property type="match status" value="1"/>
</dbReference>
<organism evidence="4 5">
    <name type="scientific">Labrys wisconsinensis</name>
    <dbReference type="NCBI Taxonomy" id="425677"/>
    <lineage>
        <taxon>Bacteria</taxon>
        <taxon>Pseudomonadati</taxon>
        <taxon>Pseudomonadota</taxon>
        <taxon>Alphaproteobacteria</taxon>
        <taxon>Hyphomicrobiales</taxon>
        <taxon>Xanthobacteraceae</taxon>
        <taxon>Labrys</taxon>
    </lineage>
</organism>
<dbReference type="RefSeq" id="WP_307277844.1">
    <property type="nucleotide sequence ID" value="NZ_JAUSVX010000010.1"/>
</dbReference>
<name>A0ABU0JFL2_9HYPH</name>
<proteinExistence type="inferred from homology"/>
<dbReference type="InterPro" id="IPR028344">
    <property type="entry name" value="ParE1/4"/>
</dbReference>
<evidence type="ECO:0000256" key="1">
    <source>
        <dbReference type="ARBA" id="ARBA00006226"/>
    </source>
</evidence>
<comment type="caution">
    <text evidence="4">The sequence shown here is derived from an EMBL/GenBank/DDBJ whole genome shotgun (WGS) entry which is preliminary data.</text>
</comment>
<dbReference type="PIRSF" id="PIRSF029218">
    <property type="entry name" value="ParE"/>
    <property type="match status" value="1"/>
</dbReference>
<dbReference type="Gene3D" id="3.30.2310.20">
    <property type="entry name" value="RelE-like"/>
    <property type="match status" value="1"/>
</dbReference>
<dbReference type="InterPro" id="IPR051803">
    <property type="entry name" value="TA_system_RelE-like_toxin"/>
</dbReference>
<evidence type="ECO:0000313" key="4">
    <source>
        <dbReference type="EMBL" id="MDQ0471917.1"/>
    </source>
</evidence>
<accession>A0ABU0JFL2</accession>
<evidence type="ECO:0000256" key="2">
    <source>
        <dbReference type="ARBA" id="ARBA00022649"/>
    </source>
</evidence>
<evidence type="ECO:0000256" key="3">
    <source>
        <dbReference type="PIRNR" id="PIRNR029218"/>
    </source>
</evidence>
<dbReference type="Proteomes" id="UP001242480">
    <property type="component" value="Unassembled WGS sequence"/>
</dbReference>
<dbReference type="EMBL" id="JAUSVX010000010">
    <property type="protein sequence ID" value="MDQ0471917.1"/>
    <property type="molecule type" value="Genomic_DNA"/>
</dbReference>
<sequence>MKSLALSPAAEADLDYIWDYSAEHWGPDQADRYTDEIRDACHGLASGARRGRPVDIRSGYLKYAAGSHMAYFRDHGDRLEIIRILHQKQDVSRNLPD</sequence>
<dbReference type="InterPro" id="IPR007712">
    <property type="entry name" value="RelE/ParE_toxin"/>
</dbReference>
<evidence type="ECO:0000313" key="5">
    <source>
        <dbReference type="Proteomes" id="UP001242480"/>
    </source>
</evidence>
<dbReference type="InterPro" id="IPR035093">
    <property type="entry name" value="RelE/ParE_toxin_dom_sf"/>
</dbReference>
<protein>
    <recommendedName>
        <fullName evidence="3">Toxin</fullName>
    </recommendedName>
</protein>
<gene>
    <name evidence="4" type="ORF">QO011_004944</name>
</gene>
<dbReference type="PANTHER" id="PTHR33755:SF9">
    <property type="entry name" value="TOXIN PARE1"/>
    <property type="match status" value="1"/>
</dbReference>
<keyword evidence="2" id="KW-1277">Toxin-antitoxin system</keyword>
<keyword evidence="5" id="KW-1185">Reference proteome</keyword>
<reference evidence="4 5" key="1">
    <citation type="submission" date="2023-07" db="EMBL/GenBank/DDBJ databases">
        <title>Genomic Encyclopedia of Type Strains, Phase IV (KMG-IV): sequencing the most valuable type-strain genomes for metagenomic binning, comparative biology and taxonomic classification.</title>
        <authorList>
            <person name="Goeker M."/>
        </authorList>
    </citation>
    <scope>NUCLEOTIDE SEQUENCE [LARGE SCALE GENOMIC DNA]</scope>
    <source>
        <strain evidence="4 5">DSM 19619</strain>
    </source>
</reference>
<comment type="similarity">
    <text evidence="1 3">Belongs to the RelE toxin family.</text>
</comment>